<evidence type="ECO:0000259" key="8">
    <source>
        <dbReference type="Pfam" id="PF13807"/>
    </source>
</evidence>
<dbReference type="GO" id="GO:0004713">
    <property type="term" value="F:protein tyrosine kinase activity"/>
    <property type="evidence" value="ECO:0007669"/>
    <property type="project" value="TreeGrafter"/>
</dbReference>
<accession>A0A2M8W2F9</accession>
<dbReference type="GO" id="GO:0005886">
    <property type="term" value="C:plasma membrane"/>
    <property type="evidence" value="ECO:0007669"/>
    <property type="project" value="UniProtKB-SubCell"/>
</dbReference>
<gene>
    <name evidence="9" type="ORF">BC777_3111</name>
</gene>
<comment type="subcellular location">
    <subcellularLocation>
        <location evidence="1">Cell membrane</location>
        <topology evidence="1">Multi-pass membrane protein</topology>
    </subcellularLocation>
</comment>
<dbReference type="SUPFAM" id="SSF52540">
    <property type="entry name" value="P-loop containing nucleoside triphosphate hydrolases"/>
    <property type="match status" value="1"/>
</dbReference>
<feature type="transmembrane region" description="Helical" evidence="6">
    <location>
        <begin position="40"/>
        <end position="58"/>
    </location>
</feature>
<dbReference type="PANTHER" id="PTHR32309:SF13">
    <property type="entry name" value="FERRIC ENTEROBACTIN TRANSPORT PROTEIN FEPE"/>
    <property type="match status" value="1"/>
</dbReference>
<dbReference type="Pfam" id="PF13807">
    <property type="entry name" value="GNVR"/>
    <property type="match status" value="1"/>
</dbReference>
<comment type="caution">
    <text evidence="9">The sequence shown here is derived from an EMBL/GenBank/DDBJ whole genome shotgun (WGS) entry which is preliminary data.</text>
</comment>
<keyword evidence="4 6" id="KW-1133">Transmembrane helix</keyword>
<evidence type="ECO:0000256" key="4">
    <source>
        <dbReference type="ARBA" id="ARBA00022989"/>
    </source>
</evidence>
<organism evidence="9 10">
    <name type="scientific">Yoonia maricola</name>
    <dbReference type="NCBI Taxonomy" id="420999"/>
    <lineage>
        <taxon>Bacteria</taxon>
        <taxon>Pseudomonadati</taxon>
        <taxon>Pseudomonadota</taxon>
        <taxon>Alphaproteobacteria</taxon>
        <taxon>Rhodobacterales</taxon>
        <taxon>Paracoccaceae</taxon>
        <taxon>Yoonia</taxon>
    </lineage>
</organism>
<dbReference type="InterPro" id="IPR050445">
    <property type="entry name" value="Bact_polysacc_biosynth/exp"/>
</dbReference>
<feature type="domain" description="Tyrosine-protein kinase G-rich" evidence="8">
    <location>
        <begin position="328"/>
        <end position="400"/>
    </location>
</feature>
<reference evidence="9 10" key="1">
    <citation type="submission" date="2017-11" db="EMBL/GenBank/DDBJ databases">
        <title>Genomic Encyclopedia of Archaeal and Bacterial Type Strains, Phase II (KMG-II): From Individual Species to Whole Genera.</title>
        <authorList>
            <person name="Goeker M."/>
        </authorList>
    </citation>
    <scope>NUCLEOTIDE SEQUENCE [LARGE SCALE GENOMIC DNA]</scope>
    <source>
        <strain evidence="9 10">DSM 29128</strain>
    </source>
</reference>
<protein>
    <submittedName>
        <fullName evidence="9">Uncharacterized protein involved in exopolysaccharide biosynthesis</fullName>
    </submittedName>
</protein>
<evidence type="ECO:0000313" key="9">
    <source>
        <dbReference type="EMBL" id="PJI85115.1"/>
    </source>
</evidence>
<dbReference type="InterPro" id="IPR032807">
    <property type="entry name" value="GNVR"/>
</dbReference>
<evidence type="ECO:0000256" key="6">
    <source>
        <dbReference type="SAM" id="Phobius"/>
    </source>
</evidence>
<feature type="transmembrane region" description="Helical" evidence="6">
    <location>
        <begin position="378"/>
        <end position="398"/>
    </location>
</feature>
<name>A0A2M8W2F9_9RHOB</name>
<dbReference type="InterPro" id="IPR027417">
    <property type="entry name" value="P-loop_NTPase"/>
</dbReference>
<evidence type="ECO:0000256" key="3">
    <source>
        <dbReference type="ARBA" id="ARBA00022692"/>
    </source>
</evidence>
<dbReference type="AlphaFoldDB" id="A0A2M8W2F9"/>
<keyword evidence="10" id="KW-1185">Reference proteome</keyword>
<keyword evidence="5 6" id="KW-0472">Membrane</keyword>
<sequence>MRQHDQVAGPSLQNGWANGADHIPTLDIAGLLRAFWHGKWVILFTMALTITLAGYYAFRIATPQYVAMATLQMGTTGDPTGRTPQQPESDEAALNTKIALVTSDAVLTDVIAELGLLSDPELNRYLSPQSPLSLRNLRTQARHILAGTTAQTPDRAAIHEKTIQNLRGQLTVTRRPDTYILQISARSSDPDKAALLANTTAALYLAQTQALQAQTQAEAEIWLQSQVATLRDQLDTQEMQIAALVATAQLQQDGGLDALSAQVLATDQDLIAAQNTLTTLENATDNSTARNRAEIGQIRDKISTIADLKDRLSTQLAAQSAGLAELHQLQLQTDATRQLYQTFLERLQENRMQQGLSTPSAQRIAPASGGAYIGPRKMLILMIAAMLGGTLGVMLVVIRRTTHKGIVDARSLRDATGLPVLAQFSTSALKRLRKGRNAFPLPPQSEVSQTAYALSTALALVTRTKPAQVILSTSSIGAEGKAAHALFLAHALAQAGKHVVVLGADDHDRQFRALIGNADVKGAEIHSSALGADILIMPGISDQHQPLNADDLADRLDMLREHYDHIIIDGPPVLHGPLAKLFASHADAILYAVGWSKTPRDILLRGLEALEDVGCPATGLILSKVHLRKMRKLSSDPCVSLLHTAQPV</sequence>
<evidence type="ECO:0000256" key="5">
    <source>
        <dbReference type="ARBA" id="ARBA00023136"/>
    </source>
</evidence>
<dbReference type="PANTHER" id="PTHR32309">
    <property type="entry name" value="TYROSINE-PROTEIN KINASE"/>
    <property type="match status" value="1"/>
</dbReference>
<evidence type="ECO:0000259" key="7">
    <source>
        <dbReference type="Pfam" id="PF02706"/>
    </source>
</evidence>
<dbReference type="InterPro" id="IPR003856">
    <property type="entry name" value="LPS_length_determ_N"/>
</dbReference>
<proteinExistence type="predicted"/>
<evidence type="ECO:0000256" key="2">
    <source>
        <dbReference type="ARBA" id="ARBA00022475"/>
    </source>
</evidence>
<feature type="domain" description="Polysaccharide chain length determinant N-terminal" evidence="7">
    <location>
        <begin position="25"/>
        <end position="114"/>
    </location>
</feature>
<dbReference type="Proteomes" id="UP000228531">
    <property type="component" value="Unassembled WGS sequence"/>
</dbReference>
<dbReference type="OrthoDB" id="230260at2"/>
<evidence type="ECO:0000256" key="1">
    <source>
        <dbReference type="ARBA" id="ARBA00004651"/>
    </source>
</evidence>
<dbReference type="RefSeq" id="WP_100369064.1">
    <property type="nucleotide sequence ID" value="NZ_PGTY01000003.1"/>
</dbReference>
<dbReference type="InterPro" id="IPR015223">
    <property type="entry name" value="MipZ"/>
</dbReference>
<dbReference type="Pfam" id="PF02706">
    <property type="entry name" value="Wzz"/>
    <property type="match status" value="1"/>
</dbReference>
<evidence type="ECO:0000313" key="10">
    <source>
        <dbReference type="Proteomes" id="UP000228531"/>
    </source>
</evidence>
<dbReference type="EMBL" id="PGTY01000003">
    <property type="protein sequence ID" value="PJI85115.1"/>
    <property type="molecule type" value="Genomic_DNA"/>
</dbReference>
<dbReference type="Pfam" id="PF09140">
    <property type="entry name" value="MipZ"/>
    <property type="match status" value="1"/>
</dbReference>
<keyword evidence="3 6" id="KW-0812">Transmembrane</keyword>
<dbReference type="Gene3D" id="3.40.50.300">
    <property type="entry name" value="P-loop containing nucleotide triphosphate hydrolases"/>
    <property type="match status" value="1"/>
</dbReference>
<keyword evidence="2" id="KW-1003">Cell membrane</keyword>